<accession>A0A7W2TX94</accession>
<dbReference type="PANTHER" id="PTHR46796:SF10">
    <property type="entry name" value="TRANSCRIPTIONAL ACTIVATOR FEAR"/>
    <property type="match status" value="1"/>
</dbReference>
<dbReference type="Gene3D" id="2.60.120.10">
    <property type="entry name" value="Jelly Rolls"/>
    <property type="match status" value="1"/>
</dbReference>
<dbReference type="RefSeq" id="WP_182173228.1">
    <property type="nucleotide sequence ID" value="NZ_JACFXU010000014.1"/>
</dbReference>
<evidence type="ECO:0000256" key="3">
    <source>
        <dbReference type="ARBA" id="ARBA00023163"/>
    </source>
</evidence>
<dbReference type="Gene3D" id="1.10.10.60">
    <property type="entry name" value="Homeodomain-like"/>
    <property type="match status" value="2"/>
</dbReference>
<dbReference type="GO" id="GO:0043565">
    <property type="term" value="F:sequence-specific DNA binding"/>
    <property type="evidence" value="ECO:0007669"/>
    <property type="project" value="InterPro"/>
</dbReference>
<gene>
    <name evidence="5" type="ORF">H2508_11015</name>
</gene>
<dbReference type="GO" id="GO:0003700">
    <property type="term" value="F:DNA-binding transcription factor activity"/>
    <property type="evidence" value="ECO:0007669"/>
    <property type="project" value="InterPro"/>
</dbReference>
<proteinExistence type="predicted"/>
<dbReference type="SUPFAM" id="SSF51182">
    <property type="entry name" value="RmlC-like cupins"/>
    <property type="match status" value="1"/>
</dbReference>
<keyword evidence="6" id="KW-1185">Reference proteome</keyword>
<dbReference type="InterPro" id="IPR009057">
    <property type="entry name" value="Homeodomain-like_sf"/>
</dbReference>
<dbReference type="SMART" id="SM00342">
    <property type="entry name" value="HTH_ARAC"/>
    <property type="match status" value="1"/>
</dbReference>
<keyword evidence="3" id="KW-0804">Transcription</keyword>
<dbReference type="EMBL" id="JACFXU010000014">
    <property type="protein sequence ID" value="MBA6413641.1"/>
    <property type="molecule type" value="Genomic_DNA"/>
</dbReference>
<dbReference type="InterPro" id="IPR020449">
    <property type="entry name" value="Tscrpt_reg_AraC-type_HTH"/>
</dbReference>
<keyword evidence="1" id="KW-0805">Transcription regulation</keyword>
<dbReference type="InterPro" id="IPR011051">
    <property type="entry name" value="RmlC_Cupin_sf"/>
</dbReference>
<dbReference type="Proteomes" id="UP000539350">
    <property type="component" value="Unassembled WGS sequence"/>
</dbReference>
<dbReference type="InterPro" id="IPR014710">
    <property type="entry name" value="RmlC-like_jellyroll"/>
</dbReference>
<keyword evidence="2" id="KW-0238">DNA-binding</keyword>
<comment type="caution">
    <text evidence="5">The sequence shown here is derived from an EMBL/GenBank/DDBJ whole genome shotgun (WGS) entry which is preliminary data.</text>
</comment>
<evidence type="ECO:0000313" key="6">
    <source>
        <dbReference type="Proteomes" id="UP000539350"/>
    </source>
</evidence>
<dbReference type="InterPro" id="IPR018060">
    <property type="entry name" value="HTH_AraC"/>
</dbReference>
<evidence type="ECO:0000256" key="2">
    <source>
        <dbReference type="ARBA" id="ARBA00023125"/>
    </source>
</evidence>
<dbReference type="PRINTS" id="PR00032">
    <property type="entry name" value="HTHARAC"/>
</dbReference>
<feature type="domain" description="HTH araC/xylS-type" evidence="4">
    <location>
        <begin position="143"/>
        <end position="241"/>
    </location>
</feature>
<dbReference type="SUPFAM" id="SSF46689">
    <property type="entry name" value="Homeodomain-like"/>
    <property type="match status" value="2"/>
</dbReference>
<organism evidence="5 6">
    <name type="scientific">Sediminihaliea albiluteola</name>
    <dbReference type="NCBI Taxonomy" id="2758564"/>
    <lineage>
        <taxon>Bacteria</taxon>
        <taxon>Pseudomonadati</taxon>
        <taxon>Pseudomonadota</taxon>
        <taxon>Gammaproteobacteria</taxon>
        <taxon>Cellvibrionales</taxon>
        <taxon>Halieaceae</taxon>
        <taxon>Sediminihaliea</taxon>
    </lineage>
</organism>
<evidence type="ECO:0000259" key="4">
    <source>
        <dbReference type="PROSITE" id="PS01124"/>
    </source>
</evidence>
<protein>
    <submittedName>
        <fullName evidence="5">Helix-turn-helix transcriptional regulator</fullName>
    </submittedName>
</protein>
<dbReference type="AlphaFoldDB" id="A0A7W2TX94"/>
<evidence type="ECO:0000313" key="5">
    <source>
        <dbReference type="EMBL" id="MBA6413641.1"/>
    </source>
</evidence>
<sequence>MDTSELKLDLRSYGDERTHHSHTHHQLVLPLQGKLSLVVEQTEGAVEGNWAATIPSGSLHGYFASDENRFLVADVPEALSPAFERLPCFVELDSALLHFIQFLHAQLAKGASSSRTKYQMLLLLIQLLQEHHGDKLKLDRRVSAAKQFIDDNFRKKITTAELATVAHLSARQLNELFRTQVGMTPHQYLIDLRMQESWRLLEQSELNIQRIADAVGYASLSSFSDRFARHFGKSPSYFRRKSKGLCRH</sequence>
<reference evidence="5 6" key="1">
    <citation type="submission" date="2020-07" db="EMBL/GenBank/DDBJ databases">
        <title>Halieaceae bacterium, F7430, whole genome shotgun sequencing project.</title>
        <authorList>
            <person name="Jiang S."/>
            <person name="Liu Z.W."/>
            <person name="Du Z.J."/>
        </authorList>
    </citation>
    <scope>NUCLEOTIDE SEQUENCE [LARGE SCALE GENOMIC DNA]</scope>
    <source>
        <strain evidence="5 6">F7430</strain>
    </source>
</reference>
<evidence type="ECO:0000256" key="1">
    <source>
        <dbReference type="ARBA" id="ARBA00023015"/>
    </source>
</evidence>
<dbReference type="Pfam" id="PF12833">
    <property type="entry name" value="HTH_18"/>
    <property type="match status" value="1"/>
</dbReference>
<dbReference type="PROSITE" id="PS01124">
    <property type="entry name" value="HTH_ARAC_FAMILY_2"/>
    <property type="match status" value="1"/>
</dbReference>
<dbReference type="InterPro" id="IPR050204">
    <property type="entry name" value="AraC_XylS_family_regulators"/>
</dbReference>
<name>A0A7W2TX94_9GAMM</name>
<dbReference type="PANTHER" id="PTHR46796">
    <property type="entry name" value="HTH-TYPE TRANSCRIPTIONAL ACTIVATOR RHAS-RELATED"/>
    <property type="match status" value="1"/>
</dbReference>